<dbReference type="InterPro" id="IPR001173">
    <property type="entry name" value="Glyco_trans_2-like"/>
</dbReference>
<dbReference type="PANTHER" id="PTHR43685">
    <property type="entry name" value="GLYCOSYLTRANSFERASE"/>
    <property type="match status" value="1"/>
</dbReference>
<name>A0A9Q7E9V2_MYROD</name>
<organism evidence="2 3">
    <name type="scientific">Myroides odoratus</name>
    <name type="common">Flavobacterium odoratum</name>
    <dbReference type="NCBI Taxonomy" id="256"/>
    <lineage>
        <taxon>Bacteria</taxon>
        <taxon>Pseudomonadati</taxon>
        <taxon>Bacteroidota</taxon>
        <taxon>Flavobacteriia</taxon>
        <taxon>Flavobacteriales</taxon>
        <taxon>Flavobacteriaceae</taxon>
        <taxon>Myroides</taxon>
    </lineage>
</organism>
<dbReference type="InterPro" id="IPR029044">
    <property type="entry name" value="Nucleotide-diphossugar_trans"/>
</dbReference>
<sequence length="285" mass="33354">MKVSVVIPFYSNIKWLEEAVESVLSQTFKDFEIIVINDGSLEDDSLFIKQYGDKIRYHKIKNGGPAKARNIGIDMAQGEYIAFLDSDDIWLSMKLEKQITLMDNEQFIWCHSKYSVFEEVIDKHAREYTIIDNSKFKGNVYPKSLKRLHIATPCVIIRRDYLVENPLIRFATNMRYGQDGYCWILISRCEKLGYCDDVLTYVRRLGTNAVQRAQVHLNVRSNLYKNLIMNKVLEPNFSISLVYKYCYLGDKLVSFFSKKISLGRNMQELLSKIIYFPAYLFFKLS</sequence>
<dbReference type="OrthoDB" id="597270at2"/>
<gene>
    <name evidence="2" type="ORF">I6I88_05955</name>
</gene>
<proteinExistence type="predicted"/>
<accession>A0A9Q7E9V2</accession>
<reference evidence="2 3" key="1">
    <citation type="submission" date="2021-01" db="EMBL/GenBank/DDBJ databases">
        <title>FDA dAtabase for Regulatory Grade micrObial Sequences (FDA-ARGOS): Supporting development and validation of Infectious Disease Dx tests.</title>
        <authorList>
            <person name="Sproer C."/>
            <person name="Gronow S."/>
            <person name="Severitt S."/>
            <person name="Schroder I."/>
            <person name="Tallon L."/>
            <person name="Sadzewicz L."/>
            <person name="Zhao X."/>
            <person name="Boylan J."/>
            <person name="Ott S."/>
            <person name="Bowen H."/>
            <person name="Vavikolanu K."/>
            <person name="Mehta A."/>
            <person name="Aluvathingal J."/>
            <person name="Nadendla S."/>
            <person name="Lowell S."/>
            <person name="Myers T."/>
            <person name="Yan Y."/>
            <person name="Sichtig H."/>
        </authorList>
    </citation>
    <scope>NUCLEOTIDE SEQUENCE [LARGE SCALE GENOMIC DNA]</scope>
    <source>
        <strain evidence="2 3">FDAARGOS_1131</strain>
    </source>
</reference>
<feature type="domain" description="Glycosyltransferase 2-like" evidence="1">
    <location>
        <begin position="4"/>
        <end position="162"/>
    </location>
</feature>
<dbReference type="PANTHER" id="PTHR43685:SF2">
    <property type="entry name" value="GLYCOSYLTRANSFERASE 2-LIKE DOMAIN-CONTAINING PROTEIN"/>
    <property type="match status" value="1"/>
</dbReference>
<protein>
    <submittedName>
        <fullName evidence="2">Glycosyltransferase family 2 protein</fullName>
    </submittedName>
</protein>
<dbReference type="Proteomes" id="UP000596202">
    <property type="component" value="Chromosome"/>
</dbReference>
<dbReference type="AlphaFoldDB" id="A0A9Q7E9V2"/>
<dbReference type="RefSeq" id="WP_002991737.1">
    <property type="nucleotide sequence ID" value="NZ_CP068108.1"/>
</dbReference>
<dbReference type="CDD" id="cd00761">
    <property type="entry name" value="Glyco_tranf_GTA_type"/>
    <property type="match status" value="1"/>
</dbReference>
<dbReference type="Pfam" id="PF00535">
    <property type="entry name" value="Glycos_transf_2"/>
    <property type="match status" value="1"/>
</dbReference>
<dbReference type="EMBL" id="CP068108">
    <property type="protein sequence ID" value="QQU01293.1"/>
    <property type="molecule type" value="Genomic_DNA"/>
</dbReference>
<dbReference type="InterPro" id="IPR050834">
    <property type="entry name" value="Glycosyltransf_2"/>
</dbReference>
<dbReference type="GeneID" id="93527189"/>
<evidence type="ECO:0000313" key="3">
    <source>
        <dbReference type="Proteomes" id="UP000596202"/>
    </source>
</evidence>
<evidence type="ECO:0000313" key="2">
    <source>
        <dbReference type="EMBL" id="QQU01293.1"/>
    </source>
</evidence>
<evidence type="ECO:0000259" key="1">
    <source>
        <dbReference type="Pfam" id="PF00535"/>
    </source>
</evidence>
<dbReference type="Gene3D" id="3.90.550.10">
    <property type="entry name" value="Spore Coat Polysaccharide Biosynthesis Protein SpsA, Chain A"/>
    <property type="match status" value="1"/>
</dbReference>
<dbReference type="SUPFAM" id="SSF53448">
    <property type="entry name" value="Nucleotide-diphospho-sugar transferases"/>
    <property type="match status" value="1"/>
</dbReference>